<name>A0A5P1F0K1_ASPOF</name>
<evidence type="ECO:0000313" key="3">
    <source>
        <dbReference type="EMBL" id="ONK71253.1"/>
    </source>
</evidence>
<reference evidence="4" key="1">
    <citation type="journal article" date="2017" name="Nat. Commun.">
        <title>The asparagus genome sheds light on the origin and evolution of a young Y chromosome.</title>
        <authorList>
            <person name="Harkess A."/>
            <person name="Zhou J."/>
            <person name="Xu C."/>
            <person name="Bowers J.E."/>
            <person name="Van der Hulst R."/>
            <person name="Ayyampalayam S."/>
            <person name="Mercati F."/>
            <person name="Riccardi P."/>
            <person name="McKain M.R."/>
            <person name="Kakrana A."/>
            <person name="Tang H."/>
            <person name="Ray J."/>
            <person name="Groenendijk J."/>
            <person name="Arikit S."/>
            <person name="Mathioni S.M."/>
            <person name="Nakano M."/>
            <person name="Shan H."/>
            <person name="Telgmann-Rauber A."/>
            <person name="Kanno A."/>
            <person name="Yue Z."/>
            <person name="Chen H."/>
            <person name="Li W."/>
            <person name="Chen Y."/>
            <person name="Xu X."/>
            <person name="Zhang Y."/>
            <person name="Luo S."/>
            <person name="Chen H."/>
            <person name="Gao J."/>
            <person name="Mao Z."/>
            <person name="Pires J.C."/>
            <person name="Luo M."/>
            <person name="Kudrna D."/>
            <person name="Wing R.A."/>
            <person name="Meyers B.C."/>
            <person name="Yi K."/>
            <person name="Kong H."/>
            <person name="Lavrijsen P."/>
            <person name="Sunseri F."/>
            <person name="Falavigna A."/>
            <person name="Ye Y."/>
            <person name="Leebens-Mack J.H."/>
            <person name="Chen G."/>
        </authorList>
    </citation>
    <scope>NUCLEOTIDE SEQUENCE [LARGE SCALE GENOMIC DNA]</scope>
    <source>
        <strain evidence="4">cv. DH0086</strain>
    </source>
</reference>
<keyword evidence="4" id="KW-1185">Reference proteome</keyword>
<sequence length="349" mass="39369">MLIATLTVTALAVLAGWGYQAIQPPPPKLCGSPNGPPITSPRIQLSDGRFLAYKESGTPKNKAKHKIILVHGFDNCKELILPASQELVCELGVYFLSFDRAGYGDSDPNPKRDAKSEATDIEELADRLDIGLKFYVIGFSMGGYPAWSCLKYIPHRLAGAALVVPVINYWWPSFPANLSKRVYRNLLVQDQITFWIAHNAPSLLCGWMTQKWIPKLSVVEGHPHIFSGDDKEIRQKMAAYAEENGFLNKPRQQGVHESLHRDLMVGFGNWEFDPMNISNPFPDDEGSVHIWQGYDDRLIPVDLQRFLVKKLPWIQYHENPKGGHLFFWTKEWSDAILGSLLRGQMPTAT</sequence>
<feature type="chain" id="PRO_5024360729" description="AB hydrolase-1 domain-containing protein" evidence="1">
    <location>
        <begin position="19"/>
        <end position="349"/>
    </location>
</feature>
<dbReference type="InterPro" id="IPR029058">
    <property type="entry name" value="AB_hydrolase_fold"/>
</dbReference>
<dbReference type="Pfam" id="PF12697">
    <property type="entry name" value="Abhydrolase_6"/>
    <property type="match status" value="1"/>
</dbReference>
<dbReference type="OrthoDB" id="294702at2759"/>
<feature type="signal peptide" evidence="1">
    <location>
        <begin position="1"/>
        <end position="18"/>
    </location>
</feature>
<dbReference type="PANTHER" id="PTHR45763:SF51">
    <property type="entry name" value="ALPHA_BETA-HYDROLASES SUPERFAMILY PROTEIN"/>
    <property type="match status" value="1"/>
</dbReference>
<dbReference type="EMBL" id="CM007384">
    <property type="protein sequence ID" value="ONK71253.1"/>
    <property type="molecule type" value="Genomic_DNA"/>
</dbReference>
<dbReference type="SUPFAM" id="SSF53474">
    <property type="entry name" value="alpha/beta-Hydrolases"/>
    <property type="match status" value="1"/>
</dbReference>
<dbReference type="FunFam" id="3.40.50.1820:FF:000270">
    <property type="entry name" value="Alpha/beta-Hydrolases superfamily protein"/>
    <property type="match status" value="1"/>
</dbReference>
<evidence type="ECO:0000256" key="1">
    <source>
        <dbReference type="SAM" id="SignalP"/>
    </source>
</evidence>
<dbReference type="Proteomes" id="UP000243459">
    <property type="component" value="Chromosome 4"/>
</dbReference>
<gene>
    <name evidence="3" type="ORF">A4U43_C04F6500</name>
</gene>
<evidence type="ECO:0000259" key="2">
    <source>
        <dbReference type="Pfam" id="PF12697"/>
    </source>
</evidence>
<feature type="domain" description="AB hydrolase-1" evidence="2">
    <location>
        <begin position="67"/>
        <end position="328"/>
    </location>
</feature>
<protein>
    <recommendedName>
        <fullName evidence="2">AB hydrolase-1 domain-containing protein</fullName>
    </recommendedName>
</protein>
<dbReference type="Gene3D" id="3.40.50.1820">
    <property type="entry name" value="alpha/beta hydrolase"/>
    <property type="match status" value="1"/>
</dbReference>
<dbReference type="PANTHER" id="PTHR45763">
    <property type="entry name" value="HYDROLASE, ALPHA/BETA FOLD FAMILY PROTEIN, EXPRESSED-RELATED"/>
    <property type="match status" value="1"/>
</dbReference>
<evidence type="ECO:0000313" key="4">
    <source>
        <dbReference type="Proteomes" id="UP000243459"/>
    </source>
</evidence>
<dbReference type="OMA" id="ITFWIAH"/>
<proteinExistence type="predicted"/>
<dbReference type="InterPro" id="IPR000073">
    <property type="entry name" value="AB_hydrolase_1"/>
</dbReference>
<keyword evidence="1" id="KW-0732">Signal</keyword>
<dbReference type="Gramene" id="ONK71253">
    <property type="protein sequence ID" value="ONK71253"/>
    <property type="gene ID" value="A4U43_C04F6500"/>
</dbReference>
<organism evidence="3 4">
    <name type="scientific">Asparagus officinalis</name>
    <name type="common">Garden asparagus</name>
    <dbReference type="NCBI Taxonomy" id="4686"/>
    <lineage>
        <taxon>Eukaryota</taxon>
        <taxon>Viridiplantae</taxon>
        <taxon>Streptophyta</taxon>
        <taxon>Embryophyta</taxon>
        <taxon>Tracheophyta</taxon>
        <taxon>Spermatophyta</taxon>
        <taxon>Magnoliopsida</taxon>
        <taxon>Liliopsida</taxon>
        <taxon>Asparagales</taxon>
        <taxon>Asparagaceae</taxon>
        <taxon>Asparagoideae</taxon>
        <taxon>Asparagus</taxon>
    </lineage>
</organism>
<accession>A0A5P1F0K1</accession>
<dbReference type="AlphaFoldDB" id="A0A5P1F0K1"/>